<dbReference type="Pfam" id="PF02701">
    <property type="entry name" value="Zn_ribbon_Dof"/>
    <property type="match status" value="1"/>
</dbReference>
<protein>
    <recommendedName>
        <fullName evidence="9">Dof zinc finger protein</fullName>
    </recommendedName>
</protein>
<feature type="region of interest" description="Disordered" evidence="10">
    <location>
        <begin position="369"/>
        <end position="391"/>
    </location>
</feature>
<feature type="region of interest" description="Disordered" evidence="10">
    <location>
        <begin position="126"/>
        <end position="171"/>
    </location>
</feature>
<dbReference type="Proteomes" id="UP001454036">
    <property type="component" value="Unassembled WGS sequence"/>
</dbReference>
<keyword evidence="13" id="KW-1185">Reference proteome</keyword>
<evidence type="ECO:0000256" key="5">
    <source>
        <dbReference type="ARBA" id="ARBA00023125"/>
    </source>
</evidence>
<keyword evidence="1 9" id="KW-0479">Metal-binding</keyword>
<dbReference type="PANTHER" id="PTHR31992">
    <property type="entry name" value="DOF ZINC FINGER PROTEIN DOF1.4-RELATED"/>
    <property type="match status" value="1"/>
</dbReference>
<evidence type="ECO:0000256" key="10">
    <source>
        <dbReference type="SAM" id="MobiDB-lite"/>
    </source>
</evidence>
<keyword evidence="2 8" id="KW-0863">Zinc-finger</keyword>
<dbReference type="EMBL" id="BAABME010001072">
    <property type="protein sequence ID" value="GAA0147371.1"/>
    <property type="molecule type" value="Genomic_DNA"/>
</dbReference>
<proteinExistence type="predicted"/>
<evidence type="ECO:0000256" key="1">
    <source>
        <dbReference type="ARBA" id="ARBA00022723"/>
    </source>
</evidence>
<evidence type="ECO:0000313" key="12">
    <source>
        <dbReference type="EMBL" id="GAA0147371.1"/>
    </source>
</evidence>
<dbReference type="GO" id="GO:0005634">
    <property type="term" value="C:nucleus"/>
    <property type="evidence" value="ECO:0007669"/>
    <property type="project" value="UniProtKB-SubCell"/>
</dbReference>
<feature type="region of interest" description="Disordered" evidence="10">
    <location>
        <begin position="38"/>
        <end position="67"/>
    </location>
</feature>
<keyword evidence="7 8" id="KW-0539">Nucleus</keyword>
<feature type="compositionally biased region" description="Low complexity" evidence="10">
    <location>
        <begin position="142"/>
        <end position="151"/>
    </location>
</feature>
<feature type="domain" description="Dof-type" evidence="11">
    <location>
        <begin position="85"/>
        <end position="139"/>
    </location>
</feature>
<evidence type="ECO:0000256" key="6">
    <source>
        <dbReference type="ARBA" id="ARBA00023163"/>
    </source>
</evidence>
<dbReference type="InterPro" id="IPR003851">
    <property type="entry name" value="Znf_Dof"/>
</dbReference>
<comment type="caution">
    <text evidence="12">The sequence shown here is derived from an EMBL/GenBank/DDBJ whole genome shotgun (WGS) entry which is preliminary data.</text>
</comment>
<reference evidence="12 13" key="1">
    <citation type="submission" date="2024-01" db="EMBL/GenBank/DDBJ databases">
        <title>The complete chloroplast genome sequence of Lithospermum erythrorhizon: insights into the phylogenetic relationship among Boraginaceae species and the maternal lineages of purple gromwells.</title>
        <authorList>
            <person name="Okada T."/>
            <person name="Watanabe K."/>
        </authorList>
    </citation>
    <scope>NUCLEOTIDE SEQUENCE [LARGE SCALE GENOMIC DNA]</scope>
</reference>
<dbReference type="GO" id="GO:0003700">
    <property type="term" value="F:DNA-binding transcription factor activity"/>
    <property type="evidence" value="ECO:0007669"/>
    <property type="project" value="UniProtKB-UniRule"/>
</dbReference>
<evidence type="ECO:0000256" key="8">
    <source>
        <dbReference type="PROSITE-ProRule" id="PRU00071"/>
    </source>
</evidence>
<dbReference type="AlphaFoldDB" id="A0AAV3P8Q6"/>
<evidence type="ECO:0000256" key="9">
    <source>
        <dbReference type="RuleBase" id="RU369094"/>
    </source>
</evidence>
<sequence length="391" mass="42072">MVFSSLPAYLDPSNWQQQPNHHPFHQATGANHQQLIITPPQQTAPPPPSAQPHVGGGVGSPGSIRPGSMAERARQANIPMPEGPLKCPRCDSTNTKFCYFNNYNLTQPRHFCKTCRRYWTRGGALRNVPVGGGCRRNKRTKSTSSNSNNKSPISNDRQGASSSTSTLSSHNTGLLQATHANNILSGLNNPQLPPLRFMSPLGQFTDNYNSSGDIGLNNFSGISTPLVGGTSEMNFQIGRNLLSGGGSGIDQWRLQQEAQQFPFLMSGLDAPQSSNGIYPFQLGGGGGDPQSRFLGEASHHHHHVRPNKLSASFLSQLGSVKMEDCNTPAAGGGALSLSRQFLGMNNNNATTTDQTDQEWNNNNTININNNNTNSAWTDLSSFSSSSTSNPI</sequence>
<evidence type="ECO:0000256" key="2">
    <source>
        <dbReference type="ARBA" id="ARBA00022771"/>
    </source>
</evidence>
<name>A0AAV3P8Q6_LITER</name>
<keyword evidence="4 9" id="KW-0805">Transcription regulation</keyword>
<dbReference type="PROSITE" id="PS50884">
    <property type="entry name" value="ZF_DOF_2"/>
    <property type="match status" value="1"/>
</dbReference>
<dbReference type="PANTHER" id="PTHR31992:SF193">
    <property type="entry name" value="DOF ZINC FINGER PROTEIN DOF3.6"/>
    <property type="match status" value="1"/>
</dbReference>
<dbReference type="PROSITE" id="PS01361">
    <property type="entry name" value="ZF_DOF_1"/>
    <property type="match status" value="1"/>
</dbReference>
<keyword evidence="3 9" id="KW-0862">Zinc</keyword>
<accession>A0AAV3P8Q6</accession>
<organism evidence="12 13">
    <name type="scientific">Lithospermum erythrorhizon</name>
    <name type="common">Purple gromwell</name>
    <name type="synonym">Lithospermum officinale var. erythrorhizon</name>
    <dbReference type="NCBI Taxonomy" id="34254"/>
    <lineage>
        <taxon>Eukaryota</taxon>
        <taxon>Viridiplantae</taxon>
        <taxon>Streptophyta</taxon>
        <taxon>Embryophyta</taxon>
        <taxon>Tracheophyta</taxon>
        <taxon>Spermatophyta</taxon>
        <taxon>Magnoliopsida</taxon>
        <taxon>eudicotyledons</taxon>
        <taxon>Gunneridae</taxon>
        <taxon>Pentapetalae</taxon>
        <taxon>asterids</taxon>
        <taxon>lamiids</taxon>
        <taxon>Boraginales</taxon>
        <taxon>Boraginaceae</taxon>
        <taxon>Boraginoideae</taxon>
        <taxon>Lithospermeae</taxon>
        <taxon>Lithospermum</taxon>
    </lineage>
</organism>
<evidence type="ECO:0000256" key="4">
    <source>
        <dbReference type="ARBA" id="ARBA00023015"/>
    </source>
</evidence>
<comment type="function">
    <text evidence="9">Transcription factor that binds specifically to a 5'-AA[AG]G-3' consensus core sequence.</text>
</comment>
<dbReference type="GO" id="GO:0008270">
    <property type="term" value="F:zinc ion binding"/>
    <property type="evidence" value="ECO:0007669"/>
    <property type="project" value="UniProtKB-KW"/>
</dbReference>
<dbReference type="InterPro" id="IPR045174">
    <property type="entry name" value="Dof"/>
</dbReference>
<evidence type="ECO:0000256" key="7">
    <source>
        <dbReference type="ARBA" id="ARBA00023242"/>
    </source>
</evidence>
<evidence type="ECO:0000256" key="3">
    <source>
        <dbReference type="ARBA" id="ARBA00022833"/>
    </source>
</evidence>
<comment type="subcellular location">
    <subcellularLocation>
        <location evidence="8 9">Nucleus</location>
    </subcellularLocation>
</comment>
<keyword evidence="6 9" id="KW-0804">Transcription</keyword>
<evidence type="ECO:0000259" key="11">
    <source>
        <dbReference type="PROSITE" id="PS50884"/>
    </source>
</evidence>
<evidence type="ECO:0000313" key="13">
    <source>
        <dbReference type="Proteomes" id="UP001454036"/>
    </source>
</evidence>
<gene>
    <name evidence="12" type="ORF">LIER_07090</name>
</gene>
<dbReference type="GO" id="GO:0003677">
    <property type="term" value="F:DNA binding"/>
    <property type="evidence" value="ECO:0007669"/>
    <property type="project" value="UniProtKB-UniRule"/>
</dbReference>
<keyword evidence="5 8" id="KW-0238">DNA-binding</keyword>
<feature type="compositionally biased region" description="Low complexity" evidence="10">
    <location>
        <begin position="380"/>
        <end position="391"/>
    </location>
</feature>